<evidence type="ECO:0000256" key="3">
    <source>
        <dbReference type="SAM" id="MobiDB-lite"/>
    </source>
</evidence>
<dbReference type="Proteomes" id="UP000193944">
    <property type="component" value="Unassembled WGS sequence"/>
</dbReference>
<dbReference type="EMBL" id="MCFG01000023">
    <property type="protein sequence ID" value="ORX86254.1"/>
    <property type="molecule type" value="Genomic_DNA"/>
</dbReference>
<feature type="compositionally biased region" description="Acidic residues" evidence="3">
    <location>
        <begin position="457"/>
        <end position="478"/>
    </location>
</feature>
<dbReference type="GO" id="GO:0140662">
    <property type="term" value="F:ATP-dependent protein folding chaperone"/>
    <property type="evidence" value="ECO:0007669"/>
    <property type="project" value="InterPro"/>
</dbReference>
<dbReference type="InterPro" id="IPR043129">
    <property type="entry name" value="ATPase_NBD"/>
</dbReference>
<accession>A0A1Y1XLM6</accession>
<dbReference type="SUPFAM" id="SSF100920">
    <property type="entry name" value="Heat shock protein 70kD (HSP70), peptide-binding domain"/>
    <property type="match status" value="1"/>
</dbReference>
<reference evidence="4 5" key="2">
    <citation type="submission" date="2016-08" db="EMBL/GenBank/DDBJ databases">
        <title>Pervasive Adenine N6-methylation of Active Genes in Fungi.</title>
        <authorList>
            <consortium name="DOE Joint Genome Institute"/>
            <person name="Mondo S.J."/>
            <person name="Dannebaum R.O."/>
            <person name="Kuo R.C."/>
            <person name="Labutti K."/>
            <person name="Haridas S."/>
            <person name="Kuo A."/>
            <person name="Salamov A."/>
            <person name="Ahrendt S.R."/>
            <person name="Lipzen A."/>
            <person name="Sullivan W."/>
            <person name="Andreopoulos W.B."/>
            <person name="Clum A."/>
            <person name="Lindquist E."/>
            <person name="Daum C."/>
            <person name="Ramamoorthy G.K."/>
            <person name="Gryganskyi A."/>
            <person name="Culley D."/>
            <person name="Magnuson J.K."/>
            <person name="James T.Y."/>
            <person name="O'Malley M.A."/>
            <person name="Stajich J.E."/>
            <person name="Spatafora J.W."/>
            <person name="Visel A."/>
            <person name="Grigoriev I.V."/>
        </authorList>
    </citation>
    <scope>NUCLEOTIDE SEQUENCE [LARGE SCALE GENOMIC DNA]</scope>
    <source>
        <strain evidence="4 5">S4</strain>
    </source>
</reference>
<dbReference type="OrthoDB" id="2126116at2759"/>
<keyword evidence="1" id="KW-0547">Nucleotide-binding</keyword>
<reference evidence="4 5" key="1">
    <citation type="submission" date="2016-08" db="EMBL/GenBank/DDBJ databases">
        <title>A Parts List for Fungal Cellulosomes Revealed by Comparative Genomics.</title>
        <authorList>
            <consortium name="DOE Joint Genome Institute"/>
            <person name="Haitjema C.H."/>
            <person name="Gilmore S.P."/>
            <person name="Henske J.K."/>
            <person name="Solomon K.V."/>
            <person name="De Groot R."/>
            <person name="Kuo A."/>
            <person name="Mondo S.J."/>
            <person name="Salamov A.A."/>
            <person name="Labutti K."/>
            <person name="Zhao Z."/>
            <person name="Chiniquy J."/>
            <person name="Barry K."/>
            <person name="Brewer H.M."/>
            <person name="Purvine S.O."/>
            <person name="Wright A.T."/>
            <person name="Boxma B."/>
            <person name="Van Alen T."/>
            <person name="Hackstein J.H."/>
            <person name="Baker S.E."/>
            <person name="Grigoriev I.V."/>
            <person name="O'Malley M.A."/>
        </authorList>
    </citation>
    <scope>NUCLEOTIDE SEQUENCE [LARGE SCALE GENOMIC DNA]</scope>
    <source>
        <strain evidence="4 5">S4</strain>
    </source>
</reference>
<dbReference type="InterPro" id="IPR018181">
    <property type="entry name" value="Heat_shock_70_CS"/>
</dbReference>
<organism evidence="4 5">
    <name type="scientific">Anaeromyces robustus</name>
    <dbReference type="NCBI Taxonomy" id="1754192"/>
    <lineage>
        <taxon>Eukaryota</taxon>
        <taxon>Fungi</taxon>
        <taxon>Fungi incertae sedis</taxon>
        <taxon>Chytridiomycota</taxon>
        <taxon>Chytridiomycota incertae sedis</taxon>
        <taxon>Neocallimastigomycetes</taxon>
        <taxon>Neocallimastigales</taxon>
        <taxon>Neocallimastigaceae</taxon>
        <taxon>Anaeromyces</taxon>
    </lineage>
</organism>
<dbReference type="Pfam" id="PF00012">
    <property type="entry name" value="HSP70"/>
    <property type="match status" value="2"/>
</dbReference>
<dbReference type="PRINTS" id="PR00301">
    <property type="entry name" value="HEATSHOCK70"/>
</dbReference>
<dbReference type="SUPFAM" id="SSF53067">
    <property type="entry name" value="Actin-like ATPase domain"/>
    <property type="match status" value="2"/>
</dbReference>
<keyword evidence="5" id="KW-1185">Reference proteome</keyword>
<dbReference type="Gene3D" id="2.60.34.10">
    <property type="entry name" value="Substrate Binding Domain Of DNAk, Chain A, domain 1"/>
    <property type="match status" value="1"/>
</dbReference>
<dbReference type="STRING" id="1754192.A0A1Y1XLM6"/>
<dbReference type="PROSITE" id="PS01036">
    <property type="entry name" value="HSP70_3"/>
    <property type="match status" value="1"/>
</dbReference>
<feature type="region of interest" description="Disordered" evidence="3">
    <location>
        <begin position="448"/>
        <end position="482"/>
    </location>
</feature>
<evidence type="ECO:0000256" key="1">
    <source>
        <dbReference type="ARBA" id="ARBA00022741"/>
    </source>
</evidence>
<dbReference type="InterPro" id="IPR029047">
    <property type="entry name" value="HSP70_peptide-bd_sf"/>
</dbReference>
<dbReference type="GO" id="GO:0005524">
    <property type="term" value="F:ATP binding"/>
    <property type="evidence" value="ECO:0007669"/>
    <property type="project" value="UniProtKB-KW"/>
</dbReference>
<evidence type="ECO:0000256" key="2">
    <source>
        <dbReference type="ARBA" id="ARBA00022840"/>
    </source>
</evidence>
<dbReference type="Gene3D" id="3.30.420.40">
    <property type="match status" value="2"/>
</dbReference>
<dbReference type="CDD" id="cd24029">
    <property type="entry name" value="ASKHA_NBD_HSP70_DnaK_HscA_HscC"/>
    <property type="match status" value="1"/>
</dbReference>
<sequence length="803" mass="90453">MSNEKIIYSGIDLGTCFSSSAIYENDIVQLVKTKGMAKDNKPSVVRYDKDGSTLVGYEAKIQAYKYTKQTIFNSKRLIGISYEDEIVGKVAKSSTVEIINKENFPVYKLINKSDGAVIGYKKPSDVSVDILKSIREDIVHSGALDNEIPKVYCVITVPAYFTQEQRAETKMAAEEANLNVLALLNEPSAAIVYYAYKKRVDRGMNPQSPTSSSINSTPKTYLVCDIGGGTTDLTVAKFSNDEPVKIIGYGGDTFLGGEDITAAIINYVMEQTKIQFNVDLAALAEKKPKLRHQLYNKCEEAKIRLSGGKRMSVEVDISDIGGFEEREEESDEDDDEYFIELTGDKFVEICKDIFDRIIVCLDNFFEKLKDKMQKKDIDCVIMVGGSSNIPSIIDLVKNYFNGEVPLDHSSDTEVVARGASIYANSLGLKKISKGDDELSNEGIANINKKNNKKENEEGGEEEEDDDDEDGEKLDDEESDERRKIIKKHSLSKDIIEDVVSMNLGVESGGLSFSCIIPSGTRIPTEKPFECAFYTSVDYQNQLSFNIFEGDSFCVLFNKMIGNLIVPNITLELAGKICVNVMFEIDESNILHATAYEKQREDNISSSSSTKEEDKLKKYTTAINYRNKEQSNSDNNMSAIWSKKNSAELVKEIKTKFVDKETGKFNEQLFKDVFTSRRNLRYLYQELREKLKEKISSKVNEMDLKSPIGSNDSSDLTKCNSNDEIIYSFDELYRTICVEHYSLSHNISKMFSTPEYFNKNFRDYALIYLLLQTMNQSTEIIINNNSFNGILPSTIGHFETLTVL</sequence>
<dbReference type="Gene3D" id="3.90.640.10">
    <property type="entry name" value="Actin, Chain A, domain 4"/>
    <property type="match status" value="1"/>
</dbReference>
<protein>
    <submittedName>
        <fullName evidence="4">Actin-like ATPase domain-containing protein</fullName>
    </submittedName>
</protein>
<keyword evidence="2" id="KW-0067">ATP-binding</keyword>
<evidence type="ECO:0000313" key="4">
    <source>
        <dbReference type="EMBL" id="ORX86254.1"/>
    </source>
</evidence>
<gene>
    <name evidence="4" type="ORF">BCR32DRAFT_54669</name>
</gene>
<proteinExistence type="predicted"/>
<dbReference type="AlphaFoldDB" id="A0A1Y1XLM6"/>
<name>A0A1Y1XLM6_9FUNG</name>
<dbReference type="PANTHER" id="PTHR19375">
    <property type="entry name" value="HEAT SHOCK PROTEIN 70KDA"/>
    <property type="match status" value="1"/>
</dbReference>
<comment type="caution">
    <text evidence="4">The sequence shown here is derived from an EMBL/GenBank/DDBJ whole genome shotgun (WGS) entry which is preliminary data.</text>
</comment>
<evidence type="ECO:0000313" key="5">
    <source>
        <dbReference type="Proteomes" id="UP000193944"/>
    </source>
</evidence>
<dbReference type="InterPro" id="IPR013126">
    <property type="entry name" value="Hsp_70_fam"/>
</dbReference>